<dbReference type="Pfam" id="PF14334">
    <property type="entry name" value="DUF4390"/>
    <property type="match status" value="1"/>
</dbReference>
<dbReference type="InterPro" id="IPR025500">
    <property type="entry name" value="DUF4390"/>
</dbReference>
<sequence precursor="true">MIYFKSIARCGTLLAILLLWCALPVSAANRAQIVDIALNRDRGNLQVSLRIKDCFTPKMEEAIKTGVLTTFRILVVFEQGNLPFRSRIVDTAIEHTIKYDLLKNEYHVQVPEHPDRILRTRDFEQAKRWMSTVSRYSLIPLQRLEEGQTYELRLKAELSKFQLPLFFRYIFFFVSLWDFETDWQKVDFTL</sequence>
<proteinExistence type="predicted"/>
<dbReference type="InParanoid" id="A0LJL5"/>
<reference evidence="2 3" key="1">
    <citation type="submission" date="2006-10" db="EMBL/GenBank/DDBJ databases">
        <title>Complete sequence of Syntrophobacter fumaroxidans MPOB.</title>
        <authorList>
            <consortium name="US DOE Joint Genome Institute"/>
            <person name="Copeland A."/>
            <person name="Lucas S."/>
            <person name="Lapidus A."/>
            <person name="Barry K."/>
            <person name="Detter J.C."/>
            <person name="Glavina del Rio T."/>
            <person name="Hammon N."/>
            <person name="Israni S."/>
            <person name="Pitluck S."/>
            <person name="Goltsman E.G."/>
            <person name="Martinez M."/>
            <person name="Schmutz J."/>
            <person name="Larimer F."/>
            <person name="Land M."/>
            <person name="Hauser L."/>
            <person name="Kyrpides N."/>
            <person name="Kim E."/>
            <person name="Boone D.R."/>
            <person name="Brockman F."/>
            <person name="Culley D."/>
            <person name="Ferry J."/>
            <person name="Gunsalus R."/>
            <person name="McInerney M.J."/>
            <person name="Morrison M."/>
            <person name="Plugge C."/>
            <person name="Rohlin L."/>
            <person name="Scholten J."/>
            <person name="Sieber J."/>
            <person name="Stams A.J.M."/>
            <person name="Worm P."/>
            <person name="Henstra A.M."/>
            <person name="Richardson P."/>
        </authorList>
    </citation>
    <scope>NUCLEOTIDE SEQUENCE [LARGE SCALE GENOMIC DNA]</scope>
    <source>
        <strain evidence="3">DSM 10017 / MPOB</strain>
    </source>
</reference>
<dbReference type="OrthoDB" id="5431158at2"/>
<dbReference type="STRING" id="335543.Sfum_1932"/>
<gene>
    <name evidence="2" type="ordered locus">Sfum_1932</name>
</gene>
<dbReference type="eggNOG" id="ENOG50303IT">
    <property type="taxonomic scope" value="Bacteria"/>
</dbReference>
<evidence type="ECO:0000313" key="3">
    <source>
        <dbReference type="Proteomes" id="UP000001784"/>
    </source>
</evidence>
<accession>A0LJL5</accession>
<dbReference type="Proteomes" id="UP000001784">
    <property type="component" value="Chromosome"/>
</dbReference>
<dbReference type="RefSeq" id="WP_011698787.1">
    <property type="nucleotide sequence ID" value="NC_008554.1"/>
</dbReference>
<evidence type="ECO:0000256" key="1">
    <source>
        <dbReference type="SAM" id="SignalP"/>
    </source>
</evidence>
<keyword evidence="1" id="KW-0732">Signal</keyword>
<dbReference type="HOGENOM" id="CLU_070058_3_0_7"/>
<keyword evidence="3" id="KW-1185">Reference proteome</keyword>
<organism evidence="2 3">
    <name type="scientific">Syntrophobacter fumaroxidans (strain DSM 10017 / MPOB)</name>
    <dbReference type="NCBI Taxonomy" id="335543"/>
    <lineage>
        <taxon>Bacteria</taxon>
        <taxon>Pseudomonadati</taxon>
        <taxon>Thermodesulfobacteriota</taxon>
        <taxon>Syntrophobacteria</taxon>
        <taxon>Syntrophobacterales</taxon>
        <taxon>Syntrophobacteraceae</taxon>
        <taxon>Syntrophobacter</taxon>
    </lineage>
</organism>
<protein>
    <submittedName>
        <fullName evidence="2">Conserved hypothetical membrane protein</fullName>
    </submittedName>
</protein>
<dbReference type="AlphaFoldDB" id="A0LJL5"/>
<dbReference type="KEGG" id="sfu:Sfum_1932"/>
<evidence type="ECO:0000313" key="2">
    <source>
        <dbReference type="EMBL" id="ABK17617.1"/>
    </source>
</evidence>
<name>A0LJL5_SYNFM</name>
<feature type="chain" id="PRO_5002626818" evidence="1">
    <location>
        <begin position="28"/>
        <end position="190"/>
    </location>
</feature>
<feature type="signal peptide" evidence="1">
    <location>
        <begin position="1"/>
        <end position="27"/>
    </location>
</feature>
<dbReference type="EMBL" id="CP000478">
    <property type="protein sequence ID" value="ABK17617.1"/>
    <property type="molecule type" value="Genomic_DNA"/>
</dbReference>